<evidence type="ECO:0000256" key="5">
    <source>
        <dbReference type="ARBA" id="ARBA00022989"/>
    </source>
</evidence>
<evidence type="ECO:0000256" key="7">
    <source>
        <dbReference type="PROSITE-ProRule" id="PRU00473"/>
    </source>
</evidence>
<dbReference type="Proteomes" id="UP000886005">
    <property type="component" value="Unassembled WGS sequence"/>
</dbReference>
<dbReference type="PANTHER" id="PTHR30329">
    <property type="entry name" value="STATOR ELEMENT OF FLAGELLAR MOTOR COMPLEX"/>
    <property type="match status" value="1"/>
</dbReference>
<evidence type="ECO:0000256" key="3">
    <source>
        <dbReference type="ARBA" id="ARBA00022475"/>
    </source>
</evidence>
<dbReference type="Gene3D" id="3.30.1330.60">
    <property type="entry name" value="OmpA-like domain"/>
    <property type="match status" value="1"/>
</dbReference>
<evidence type="ECO:0000256" key="6">
    <source>
        <dbReference type="ARBA" id="ARBA00023136"/>
    </source>
</evidence>
<dbReference type="PANTHER" id="PTHR30329:SF21">
    <property type="entry name" value="LIPOPROTEIN YIAD-RELATED"/>
    <property type="match status" value="1"/>
</dbReference>
<evidence type="ECO:0000313" key="10">
    <source>
        <dbReference type="EMBL" id="HED11462.1"/>
    </source>
</evidence>
<dbReference type="CDD" id="cd07185">
    <property type="entry name" value="OmpA_C-like"/>
    <property type="match status" value="1"/>
</dbReference>
<dbReference type="InterPro" id="IPR050330">
    <property type="entry name" value="Bact_OuterMem_StrucFunc"/>
</dbReference>
<proteinExistence type="inferred from homology"/>
<dbReference type="InterPro" id="IPR036737">
    <property type="entry name" value="OmpA-like_sf"/>
</dbReference>
<comment type="similarity">
    <text evidence="2">Belongs to the MotB family.</text>
</comment>
<dbReference type="Pfam" id="PF13677">
    <property type="entry name" value="MotB_plug"/>
    <property type="match status" value="1"/>
</dbReference>
<dbReference type="SUPFAM" id="SSF103088">
    <property type="entry name" value="OmpA-like"/>
    <property type="match status" value="1"/>
</dbReference>
<name>A0A7V1PWC3_CALAY</name>
<feature type="transmembrane region" description="Helical" evidence="8">
    <location>
        <begin position="16"/>
        <end position="38"/>
    </location>
</feature>
<reference evidence="10" key="1">
    <citation type="journal article" date="2020" name="mSystems">
        <title>Genome- and Community-Level Interaction Insights into Carbon Utilization and Element Cycling Functions of Hydrothermarchaeota in Hydrothermal Sediment.</title>
        <authorList>
            <person name="Zhou Z."/>
            <person name="Liu Y."/>
            <person name="Xu W."/>
            <person name="Pan J."/>
            <person name="Luo Z.H."/>
            <person name="Li M."/>
        </authorList>
    </citation>
    <scope>NUCLEOTIDE SEQUENCE [LARGE SCALE GENOMIC DNA]</scope>
    <source>
        <strain evidence="10">HyVt-456</strain>
    </source>
</reference>
<evidence type="ECO:0000256" key="4">
    <source>
        <dbReference type="ARBA" id="ARBA00022692"/>
    </source>
</evidence>
<evidence type="ECO:0000256" key="2">
    <source>
        <dbReference type="ARBA" id="ARBA00008914"/>
    </source>
</evidence>
<dbReference type="Pfam" id="PF00691">
    <property type="entry name" value="OmpA"/>
    <property type="match status" value="1"/>
</dbReference>
<dbReference type="PROSITE" id="PS51123">
    <property type="entry name" value="OMPA_2"/>
    <property type="match status" value="1"/>
</dbReference>
<dbReference type="EMBL" id="DRLD01000344">
    <property type="protein sequence ID" value="HED11462.1"/>
    <property type="molecule type" value="Genomic_DNA"/>
</dbReference>
<keyword evidence="4 8" id="KW-0812">Transmembrane</keyword>
<evidence type="ECO:0000259" key="9">
    <source>
        <dbReference type="PROSITE" id="PS51123"/>
    </source>
</evidence>
<sequence length="231" mass="26128">MAKKEKPEAEEPSAPFWLVTFSDMVTLLMVFFILILSFSTIQLEKFRGAMSSMKGALGVMPENNSTFKIINPNYEDEDTVIKQEVWEKIEQIESMAKEMGLENMVEIEYTGTGVIVRMGDNLLFDSGKAFVKKQAYPILDAVAKAFNPESKEIYVEGHTDNVPIRSSRFPSNWELSAMRALNVVRYLNSVSKIDAAKLAAVGHGEHRPLVPNNTPANRAKNRRVELYFKMK</sequence>
<keyword evidence="3" id="KW-1003">Cell membrane</keyword>
<keyword evidence="6 7" id="KW-0472">Membrane</keyword>
<keyword evidence="10" id="KW-0969">Cilium</keyword>
<dbReference type="AlphaFoldDB" id="A0A7V1PWC3"/>
<dbReference type="GO" id="GO:0005886">
    <property type="term" value="C:plasma membrane"/>
    <property type="evidence" value="ECO:0007669"/>
    <property type="project" value="UniProtKB-SubCell"/>
</dbReference>
<evidence type="ECO:0000256" key="8">
    <source>
        <dbReference type="SAM" id="Phobius"/>
    </source>
</evidence>
<feature type="domain" description="OmpA-like" evidence="9">
    <location>
        <begin position="111"/>
        <end position="231"/>
    </location>
</feature>
<comment type="subcellular location">
    <subcellularLocation>
        <location evidence="1">Cell membrane</location>
        <topology evidence="1">Single-pass membrane protein</topology>
    </subcellularLocation>
</comment>
<keyword evidence="10" id="KW-0966">Cell projection</keyword>
<organism evidence="10">
    <name type="scientific">Caldithrix abyssi</name>
    <dbReference type="NCBI Taxonomy" id="187145"/>
    <lineage>
        <taxon>Bacteria</taxon>
        <taxon>Pseudomonadati</taxon>
        <taxon>Calditrichota</taxon>
        <taxon>Calditrichia</taxon>
        <taxon>Calditrichales</taxon>
        <taxon>Calditrichaceae</taxon>
        <taxon>Caldithrix</taxon>
    </lineage>
</organism>
<dbReference type="InterPro" id="IPR006665">
    <property type="entry name" value="OmpA-like"/>
</dbReference>
<evidence type="ECO:0000256" key="1">
    <source>
        <dbReference type="ARBA" id="ARBA00004162"/>
    </source>
</evidence>
<protein>
    <submittedName>
        <fullName evidence="10">Flagellar motor protein MotB</fullName>
    </submittedName>
</protein>
<keyword evidence="10" id="KW-0282">Flagellum</keyword>
<keyword evidence="5 8" id="KW-1133">Transmembrane helix</keyword>
<dbReference type="InterPro" id="IPR025713">
    <property type="entry name" value="MotB-like_N_dom"/>
</dbReference>
<comment type="caution">
    <text evidence="10">The sequence shown here is derived from an EMBL/GenBank/DDBJ whole genome shotgun (WGS) entry which is preliminary data.</text>
</comment>
<gene>
    <name evidence="10" type="ORF">ENJ10_12290</name>
</gene>
<accession>A0A7V1PWC3</accession>